<comment type="caution">
    <text evidence="2">The sequence shown here is derived from an EMBL/GenBank/DDBJ whole genome shotgun (WGS) entry which is preliminary data.</text>
</comment>
<reference evidence="2 3" key="1">
    <citation type="submission" date="2016-09" db="EMBL/GenBank/DDBJ databases">
        <title>Photobacterium proteolyticum sp. nov. a protease producing bacterium isolated from ocean sediments of Laizhou Bay.</title>
        <authorList>
            <person name="Li Y."/>
        </authorList>
    </citation>
    <scope>NUCLEOTIDE SEQUENCE [LARGE SCALE GENOMIC DNA]</scope>
    <source>
        <strain evidence="2 3">13-12</strain>
    </source>
</reference>
<dbReference type="NCBIfam" id="TIGR03019">
    <property type="entry name" value="pepcterm_femAB"/>
    <property type="match status" value="1"/>
</dbReference>
<dbReference type="PANTHER" id="PTHR36174:SF1">
    <property type="entry name" value="LIPID II:GLYCINE GLYCYLTRANSFERASE"/>
    <property type="match status" value="1"/>
</dbReference>
<organism evidence="2 3">
    <name type="scientific">Photobacterium proteolyticum</name>
    <dbReference type="NCBI Taxonomy" id="1903952"/>
    <lineage>
        <taxon>Bacteria</taxon>
        <taxon>Pseudomonadati</taxon>
        <taxon>Pseudomonadota</taxon>
        <taxon>Gammaproteobacteria</taxon>
        <taxon>Vibrionales</taxon>
        <taxon>Vibrionaceae</taxon>
        <taxon>Photobacterium</taxon>
    </lineage>
</organism>
<sequence length="351" mass="40530">MDLSPMQQLAIRKLSRNDYPHWDSYVDNHPEGSFFHLSGWLDVIDSVFGHKHHYMLAESDDRLVGVLPLFEQKSWLFGHTLVSTPFCVYGGALADSSHIRKKLEAAAFELGCELNVDYVELRDKHDVESDAPWVKHCHHSQFSLALPEKSDDIIGVIKKKRRNVIRHSLRNNLSWDTSDNFKSCYDVYAESVRDLGTPVFTQKLFTKLKETFPDRCETMLVHDEDQQPISTMLSFYYKDHAMPYYGGGKYESKALNGSDYMIFQLMHVAHQRGVTLFDYGRSKNDSGAYQYKKHWGMKAHPLNYKVALVKAKSLPNLSPNNPKYKYFIKAWKRLPLPVSRLIGPMLSKYLG</sequence>
<evidence type="ECO:0000259" key="1">
    <source>
        <dbReference type="Pfam" id="PF13480"/>
    </source>
</evidence>
<dbReference type="Proteomes" id="UP000186905">
    <property type="component" value="Unassembled WGS sequence"/>
</dbReference>
<dbReference type="EMBL" id="MJIL01000075">
    <property type="protein sequence ID" value="OLQ75508.1"/>
    <property type="molecule type" value="Genomic_DNA"/>
</dbReference>
<accession>A0A1Q9GLR8</accession>
<dbReference type="InterPro" id="IPR017469">
    <property type="entry name" value="PEP-CTERM_FemAB-rel"/>
</dbReference>
<dbReference type="InterPro" id="IPR050644">
    <property type="entry name" value="PG_Glycine_Bridge_Synth"/>
</dbReference>
<dbReference type="Pfam" id="PF13480">
    <property type="entry name" value="Acetyltransf_6"/>
    <property type="match status" value="1"/>
</dbReference>
<evidence type="ECO:0000313" key="3">
    <source>
        <dbReference type="Proteomes" id="UP000186905"/>
    </source>
</evidence>
<evidence type="ECO:0000313" key="2">
    <source>
        <dbReference type="EMBL" id="OLQ75508.1"/>
    </source>
</evidence>
<dbReference type="InterPro" id="IPR016181">
    <property type="entry name" value="Acyl_CoA_acyltransferase"/>
</dbReference>
<gene>
    <name evidence="2" type="ORF">BIT28_23030</name>
</gene>
<proteinExistence type="predicted"/>
<name>A0A1Q9GLR8_9GAMM</name>
<keyword evidence="3" id="KW-1185">Reference proteome</keyword>
<protein>
    <recommendedName>
        <fullName evidence="1">BioF2-like acetyltransferase domain-containing protein</fullName>
    </recommendedName>
</protein>
<feature type="domain" description="BioF2-like acetyltransferase" evidence="1">
    <location>
        <begin position="160"/>
        <end position="293"/>
    </location>
</feature>
<dbReference type="AlphaFoldDB" id="A0A1Q9GLR8"/>
<dbReference type="InterPro" id="IPR038740">
    <property type="entry name" value="BioF2-like_GNAT_dom"/>
</dbReference>
<dbReference type="SUPFAM" id="SSF55729">
    <property type="entry name" value="Acyl-CoA N-acyltransferases (Nat)"/>
    <property type="match status" value="2"/>
</dbReference>
<dbReference type="PANTHER" id="PTHR36174">
    <property type="entry name" value="LIPID II:GLYCINE GLYCYLTRANSFERASE"/>
    <property type="match status" value="1"/>
</dbReference>
<dbReference type="STRING" id="1903952.BIT28_23030"/>
<dbReference type="Gene3D" id="3.40.630.30">
    <property type="match status" value="2"/>
</dbReference>